<dbReference type="Proteomes" id="UP000234341">
    <property type="component" value="Unassembled WGS sequence"/>
</dbReference>
<comment type="caution">
    <text evidence="3">The sequence shown here is derived from an EMBL/GenBank/DDBJ whole genome shotgun (WGS) entry which is preliminary data.</text>
</comment>
<dbReference type="CDD" id="cd07012">
    <property type="entry name" value="PBP2_Bug_TTT"/>
    <property type="match status" value="1"/>
</dbReference>
<sequence length="323" mass="34100">MLKTRAVMAGLLAACAAGSAQAADWPAGKPITLIVPAAAGSTPDQSSRKLAQYLGDRLGSSVVVDNRPGAAGSIAMQTLVRSRPDGYTIGFGNIVTMAINRSLLARPGYDPDKDLVPVCATTTIPNILAVSPGLPVHTVRELIDYARKNPGRLTMGSGGNGTTSHLSGEMLRDQAHIEFRHIPYRGAPQAQIDVISGQVDFMFDNVPSILAAVQGNKLRAIAVTSKARLPVLANVPTMEEAGLPGFEVNAWGGIVAPAGTPRPVVERLNREINAYLQLPATRKEAEQNGSVVVGGSPEAFAQMIGKESRKWGDLIRKADIKLD</sequence>
<accession>A0A2N5CKC6</accession>
<keyword evidence="2" id="KW-0732">Signal</keyword>
<dbReference type="EMBL" id="PJRP01000001">
    <property type="protein sequence ID" value="PLQ02645.1"/>
    <property type="molecule type" value="Genomic_DNA"/>
</dbReference>
<dbReference type="InterPro" id="IPR005064">
    <property type="entry name" value="BUG"/>
</dbReference>
<dbReference type="Gene3D" id="3.40.190.150">
    <property type="entry name" value="Bordetella uptake gene, domain 1"/>
    <property type="match status" value="1"/>
</dbReference>
<comment type="similarity">
    <text evidence="1">Belongs to the UPF0065 (bug) family.</text>
</comment>
<feature type="signal peptide" evidence="2">
    <location>
        <begin position="1"/>
        <end position="22"/>
    </location>
</feature>
<dbReference type="PIRSF" id="PIRSF017082">
    <property type="entry name" value="YflP"/>
    <property type="match status" value="1"/>
</dbReference>
<dbReference type="Pfam" id="PF03401">
    <property type="entry name" value="TctC"/>
    <property type="match status" value="1"/>
</dbReference>
<name>A0A2N5CKC6_9BURK</name>
<dbReference type="InterPro" id="IPR042100">
    <property type="entry name" value="Bug_dom1"/>
</dbReference>
<protein>
    <submittedName>
        <fullName evidence="3">Tripartite tricarboxylate transporter substrate binding protein</fullName>
    </submittedName>
</protein>
<evidence type="ECO:0000313" key="3">
    <source>
        <dbReference type="EMBL" id="PLQ02645.1"/>
    </source>
</evidence>
<gene>
    <name evidence="3" type="ORF">CYJ10_03455</name>
</gene>
<evidence type="ECO:0000313" key="4">
    <source>
        <dbReference type="Proteomes" id="UP000234341"/>
    </source>
</evidence>
<evidence type="ECO:0000256" key="1">
    <source>
        <dbReference type="ARBA" id="ARBA00006987"/>
    </source>
</evidence>
<dbReference type="AlphaFoldDB" id="A0A2N5CKC6"/>
<reference evidence="3 4" key="1">
    <citation type="submission" date="2017-12" db="EMBL/GenBank/DDBJ databases">
        <title>Genome sequence of the active heterotrophic nitrifier-denitrifier, Cupriavidus pauculus UM1.</title>
        <authorList>
            <person name="Putonti C."/>
            <person name="Castignetti D."/>
        </authorList>
    </citation>
    <scope>NUCLEOTIDE SEQUENCE [LARGE SCALE GENOMIC DNA]</scope>
    <source>
        <strain evidence="3 4">UM1</strain>
    </source>
</reference>
<dbReference type="PANTHER" id="PTHR42928">
    <property type="entry name" value="TRICARBOXYLATE-BINDING PROTEIN"/>
    <property type="match status" value="1"/>
</dbReference>
<dbReference type="SUPFAM" id="SSF53850">
    <property type="entry name" value="Periplasmic binding protein-like II"/>
    <property type="match status" value="1"/>
</dbReference>
<organism evidence="3 4">
    <name type="scientific">Cupriavidus pauculus</name>
    <dbReference type="NCBI Taxonomy" id="82633"/>
    <lineage>
        <taxon>Bacteria</taxon>
        <taxon>Pseudomonadati</taxon>
        <taxon>Pseudomonadota</taxon>
        <taxon>Betaproteobacteria</taxon>
        <taxon>Burkholderiales</taxon>
        <taxon>Burkholderiaceae</taxon>
        <taxon>Cupriavidus</taxon>
    </lineage>
</organism>
<dbReference type="Gene3D" id="3.40.190.10">
    <property type="entry name" value="Periplasmic binding protein-like II"/>
    <property type="match status" value="1"/>
</dbReference>
<proteinExistence type="inferred from homology"/>
<dbReference type="OrthoDB" id="8678477at2"/>
<evidence type="ECO:0000256" key="2">
    <source>
        <dbReference type="SAM" id="SignalP"/>
    </source>
</evidence>
<dbReference type="PANTHER" id="PTHR42928:SF5">
    <property type="entry name" value="BLR1237 PROTEIN"/>
    <property type="match status" value="1"/>
</dbReference>
<feature type="chain" id="PRO_5014950373" evidence="2">
    <location>
        <begin position="23"/>
        <end position="323"/>
    </location>
</feature>